<dbReference type="EMBL" id="JBHSIS010000003">
    <property type="protein sequence ID" value="MFC4853463.1"/>
    <property type="molecule type" value="Genomic_DNA"/>
</dbReference>
<comment type="caution">
    <text evidence="6">The sequence shown here is derived from an EMBL/GenBank/DDBJ whole genome shotgun (WGS) entry which is preliminary data.</text>
</comment>
<keyword evidence="7" id="KW-1185">Reference proteome</keyword>
<keyword evidence="3" id="KW-0963">Cytoplasm</keyword>
<keyword evidence="4" id="KW-0143">Chaperone</keyword>
<name>A0ABV9RVV2_9PSEU</name>
<dbReference type="Gene3D" id="2.160.10.10">
    <property type="entry name" value="Hexapeptide repeat proteins"/>
    <property type="match status" value="1"/>
</dbReference>
<reference evidence="7" key="1">
    <citation type="journal article" date="2019" name="Int. J. Syst. Evol. Microbiol.">
        <title>The Global Catalogue of Microorganisms (GCM) 10K type strain sequencing project: providing services to taxonomists for standard genome sequencing and annotation.</title>
        <authorList>
            <consortium name="The Broad Institute Genomics Platform"/>
            <consortium name="The Broad Institute Genome Sequencing Center for Infectious Disease"/>
            <person name="Wu L."/>
            <person name="Ma J."/>
        </authorList>
    </citation>
    <scope>NUCLEOTIDE SEQUENCE [LARGE SCALE GENOMIC DNA]</scope>
    <source>
        <strain evidence="7">ZS-22-S1</strain>
    </source>
</reference>
<accession>A0ABV9RVV2</accession>
<evidence type="ECO:0000256" key="2">
    <source>
        <dbReference type="ARBA" id="ARBA00006411"/>
    </source>
</evidence>
<gene>
    <name evidence="6" type="ORF">ACFPCV_08095</name>
</gene>
<sequence length="349" mass="37743">MTVGGTIGGVGTDPVEISTLEFDVLWEHYYGDAQIPLVLRVPSPGRTDEERKRIVRGVWDALAGRGLGSPVDAHPGLTHLLSLLRKPDREIDGRLWLGDEPRLTGETQPGNEARLGNETQPGSEARLGNETQPGNEARLGNETQLSGETRLGNETQLSGETRLGSEARLSNETQVSGETRLGGEVRLLAAATGDEAVLAVLANGRLTLRPADSTGLPRFALSVLPRKQAGPGQSITLPTADFEAAAKAAGKQDELAAALRERGVRAGDARTLADMIDDIVNRGQYGSATRDRWGRRVRAGRVISFFDTEAGRYLQVRRESPDTEPWTTISPAAPRRLLQHLTDLHEEPH</sequence>
<protein>
    <submittedName>
        <fullName evidence="6">ESX secretion-associated protein EspG</fullName>
    </submittedName>
</protein>
<comment type="similarity">
    <text evidence="2">Belongs to the EspG family.</text>
</comment>
<evidence type="ECO:0000256" key="3">
    <source>
        <dbReference type="ARBA" id="ARBA00022490"/>
    </source>
</evidence>
<dbReference type="InterPro" id="IPR025734">
    <property type="entry name" value="EspG"/>
</dbReference>
<dbReference type="RefSeq" id="WP_378055415.1">
    <property type="nucleotide sequence ID" value="NZ_JBHSIS010000003.1"/>
</dbReference>
<evidence type="ECO:0000256" key="5">
    <source>
        <dbReference type="SAM" id="MobiDB-lite"/>
    </source>
</evidence>
<comment type="subcellular location">
    <subcellularLocation>
        <location evidence="1">Cytoplasm</location>
    </subcellularLocation>
</comment>
<organism evidence="6 7">
    <name type="scientific">Actinophytocola glycyrrhizae</name>
    <dbReference type="NCBI Taxonomy" id="2044873"/>
    <lineage>
        <taxon>Bacteria</taxon>
        <taxon>Bacillati</taxon>
        <taxon>Actinomycetota</taxon>
        <taxon>Actinomycetes</taxon>
        <taxon>Pseudonocardiales</taxon>
        <taxon>Pseudonocardiaceae</taxon>
    </lineage>
</organism>
<dbReference type="InterPro" id="IPR011004">
    <property type="entry name" value="Trimer_LpxA-like_sf"/>
</dbReference>
<dbReference type="SUPFAM" id="SSF51161">
    <property type="entry name" value="Trimeric LpxA-like enzymes"/>
    <property type="match status" value="1"/>
</dbReference>
<proteinExistence type="inferred from homology"/>
<dbReference type="Pfam" id="PF14011">
    <property type="entry name" value="ESX-1_EspG"/>
    <property type="match status" value="2"/>
</dbReference>
<dbReference type="Proteomes" id="UP001595859">
    <property type="component" value="Unassembled WGS sequence"/>
</dbReference>
<evidence type="ECO:0000313" key="6">
    <source>
        <dbReference type="EMBL" id="MFC4853463.1"/>
    </source>
</evidence>
<evidence type="ECO:0000256" key="4">
    <source>
        <dbReference type="ARBA" id="ARBA00023186"/>
    </source>
</evidence>
<evidence type="ECO:0000256" key="1">
    <source>
        <dbReference type="ARBA" id="ARBA00004496"/>
    </source>
</evidence>
<evidence type="ECO:0000313" key="7">
    <source>
        <dbReference type="Proteomes" id="UP001595859"/>
    </source>
</evidence>
<feature type="region of interest" description="Disordered" evidence="5">
    <location>
        <begin position="96"/>
        <end position="145"/>
    </location>
</feature>